<dbReference type="NCBIfam" id="TIGR03558">
    <property type="entry name" value="oxido_grp_1"/>
    <property type="match status" value="1"/>
</dbReference>
<dbReference type="InterPro" id="IPR011251">
    <property type="entry name" value="Luciferase-like_dom"/>
</dbReference>
<dbReference type="Pfam" id="PF00296">
    <property type="entry name" value="Bac_luciferase"/>
    <property type="match status" value="1"/>
</dbReference>
<evidence type="ECO:0000256" key="1">
    <source>
        <dbReference type="ARBA" id="ARBA00007789"/>
    </source>
</evidence>
<protein>
    <submittedName>
        <fullName evidence="3">LLM class flavin-dependent oxidoreductase</fullName>
    </submittedName>
</protein>
<dbReference type="InterPro" id="IPR019949">
    <property type="entry name" value="CmoO-like"/>
</dbReference>
<name>A0A2K4FAA6_9STAP</name>
<keyword evidence="4" id="KW-1185">Reference proteome</keyword>
<proteinExistence type="predicted"/>
<accession>A0A2K4FAA6</accession>
<dbReference type="SUPFAM" id="SSF51679">
    <property type="entry name" value="Bacterial luciferase-like"/>
    <property type="match status" value="1"/>
</dbReference>
<dbReference type="PANTHER" id="PTHR30137">
    <property type="entry name" value="LUCIFERASE-LIKE MONOOXYGENASE"/>
    <property type="match status" value="1"/>
</dbReference>
<sequence>MVRLSILDYSQIDEGKDAEQALQDTIRLAKLADRLGYHRFWVTEHHNVPAFACSSPELLMMQIASQTERIRVGSGGVMLPHYSPYKVAENMRMLETFYPHRVDVGVGNTYGTLLVKRALDEMKSEYKDYRQSVTELKRYLAQSSVTLRGKPLMAQPVVSRTPEMWLLSTSERTGRLAGELGLGFTVGTFLLPNQRMIDGTKRSVAAYRSEFETSEINERPNVMVTAFIVIAETEDEAEQLAQALDIWLLGKKQFAEFERFPSIQTAQNYQPTDRDRERMTDHRSSILVGTAQSIQPQLDALIEMFDADEVLVSPLLPDIDARCKAIELLAEII</sequence>
<comment type="similarity">
    <text evidence="1">To bacterial alkanal monooxygenase alpha and beta chains.</text>
</comment>
<dbReference type="CDD" id="cd00347">
    <property type="entry name" value="Flavin_utilizing_monoxygenases"/>
    <property type="match status" value="1"/>
</dbReference>
<dbReference type="Gene3D" id="3.20.20.30">
    <property type="entry name" value="Luciferase-like domain"/>
    <property type="match status" value="1"/>
</dbReference>
<dbReference type="GO" id="GO:0005829">
    <property type="term" value="C:cytosol"/>
    <property type="evidence" value="ECO:0007669"/>
    <property type="project" value="TreeGrafter"/>
</dbReference>
<dbReference type="InterPro" id="IPR050766">
    <property type="entry name" value="Bact_Lucif_Oxidored"/>
</dbReference>
<comment type="caution">
    <text evidence="3">The sequence shown here is derived from an EMBL/GenBank/DDBJ whole genome shotgun (WGS) entry which is preliminary data.</text>
</comment>
<dbReference type="GO" id="GO:0016705">
    <property type="term" value="F:oxidoreductase activity, acting on paired donors, with incorporation or reduction of molecular oxygen"/>
    <property type="evidence" value="ECO:0007669"/>
    <property type="project" value="InterPro"/>
</dbReference>
<dbReference type="RefSeq" id="WP_103372071.1">
    <property type="nucleotide sequence ID" value="NZ_CBCRVO010000002.1"/>
</dbReference>
<dbReference type="OrthoDB" id="9780518at2"/>
<feature type="domain" description="Luciferase-like" evidence="2">
    <location>
        <begin position="4"/>
        <end position="303"/>
    </location>
</feature>
<dbReference type="PANTHER" id="PTHR30137:SF6">
    <property type="entry name" value="LUCIFERASE-LIKE MONOOXYGENASE"/>
    <property type="match status" value="1"/>
</dbReference>
<dbReference type="GeneID" id="98298539"/>
<dbReference type="Proteomes" id="UP000242712">
    <property type="component" value="Unassembled WGS sequence"/>
</dbReference>
<dbReference type="AlphaFoldDB" id="A0A2K4FAA6"/>
<dbReference type="InterPro" id="IPR036661">
    <property type="entry name" value="Luciferase-like_sf"/>
</dbReference>
<evidence type="ECO:0000313" key="3">
    <source>
        <dbReference type="EMBL" id="POA08274.1"/>
    </source>
</evidence>
<reference evidence="3 4" key="1">
    <citation type="submission" date="2017-08" db="EMBL/GenBank/DDBJ databases">
        <title>Draft genome sequences of 64 type strains of genus Staph aureus.</title>
        <authorList>
            <person name="Cole K."/>
            <person name="Golubchik T."/>
            <person name="Russell J."/>
            <person name="Foster D."/>
            <person name="Llewelyn M."/>
            <person name="Wilson D."/>
            <person name="Crook D."/>
            <person name="Paul J."/>
        </authorList>
    </citation>
    <scope>NUCLEOTIDE SEQUENCE [LARGE SCALE GENOMIC DNA]</scope>
    <source>
        <strain evidence="3 4">DSM 29875</strain>
    </source>
</reference>
<evidence type="ECO:0000313" key="4">
    <source>
        <dbReference type="Proteomes" id="UP000242712"/>
    </source>
</evidence>
<organism evidence="3 4">
    <name type="scientific">Staphylococcus argensis</name>
    <dbReference type="NCBI Taxonomy" id="1607738"/>
    <lineage>
        <taxon>Bacteria</taxon>
        <taxon>Bacillati</taxon>
        <taxon>Bacillota</taxon>
        <taxon>Bacilli</taxon>
        <taxon>Bacillales</taxon>
        <taxon>Staphylococcaceae</taxon>
        <taxon>Staphylococcus</taxon>
    </lineage>
</organism>
<evidence type="ECO:0000259" key="2">
    <source>
        <dbReference type="Pfam" id="PF00296"/>
    </source>
</evidence>
<dbReference type="EMBL" id="PPPX01000016">
    <property type="protein sequence ID" value="POA08274.1"/>
    <property type="molecule type" value="Genomic_DNA"/>
</dbReference>
<gene>
    <name evidence="3" type="ORF">CD039_09275</name>
</gene>